<comment type="subcellular location">
    <subcellularLocation>
        <location evidence="1 7">Cell membrane</location>
        <topology evidence="1 7">Multi-pass membrane protein</topology>
    </subcellularLocation>
</comment>
<evidence type="ECO:0000256" key="6">
    <source>
        <dbReference type="ARBA" id="ARBA00023136"/>
    </source>
</evidence>
<dbReference type="InterPro" id="IPR000515">
    <property type="entry name" value="MetI-like"/>
</dbReference>
<dbReference type="EMBL" id="JXKD01000006">
    <property type="protein sequence ID" value="OJG10728.1"/>
    <property type="molecule type" value="Genomic_DNA"/>
</dbReference>
<evidence type="ECO:0000256" key="3">
    <source>
        <dbReference type="ARBA" id="ARBA00022475"/>
    </source>
</evidence>
<evidence type="ECO:0000313" key="9">
    <source>
        <dbReference type="EMBL" id="OJG10728.1"/>
    </source>
</evidence>
<dbReference type="SUPFAM" id="SSF161098">
    <property type="entry name" value="MetI-like"/>
    <property type="match status" value="1"/>
</dbReference>
<comment type="caution">
    <text evidence="9">The sequence shown here is derived from an EMBL/GenBank/DDBJ whole genome shotgun (WGS) entry which is preliminary data.</text>
</comment>
<dbReference type="Proteomes" id="UP000182149">
    <property type="component" value="Unassembled WGS sequence"/>
</dbReference>
<keyword evidence="6 7" id="KW-0472">Membrane</keyword>
<evidence type="ECO:0000313" key="10">
    <source>
        <dbReference type="Proteomes" id="UP000182149"/>
    </source>
</evidence>
<dbReference type="Pfam" id="PF00528">
    <property type="entry name" value="BPD_transp_1"/>
    <property type="match status" value="1"/>
</dbReference>
<evidence type="ECO:0000256" key="7">
    <source>
        <dbReference type="RuleBase" id="RU363032"/>
    </source>
</evidence>
<dbReference type="GO" id="GO:0005886">
    <property type="term" value="C:plasma membrane"/>
    <property type="evidence" value="ECO:0007669"/>
    <property type="project" value="UniProtKB-SubCell"/>
</dbReference>
<sequence length="322" mass="36658">MLNAPVSKQQIKEKWLKIKNRLLGTNSKQGFLIQLLIYSLLLTIGFIYLYPLIYMLSTSFKSLNDLLDTSIKWIPSSFYLKNYQQAFSVMNIKESLLGSIVLSFVPTFFQVISTGLVGYGFAKYNFPFKKTLFFLMIFSFIVPPQILMMPTYVLYNDLGLLGSLKAFVLPAMLGQGIKSPIFVLIFYQFFKQTPISLYEAAEVDGASEWTIFFKIAIPMAVPAIIIVFLFSFVWYWNETYLVNLYLGNGSGSRSWTTMLTQLQNFKSNYEALYPVTESGSNKLNEGVTMAGTMITLIPLLLTYFVLQDYFVESVDRSGITGE</sequence>
<feature type="transmembrane region" description="Helical" evidence="7">
    <location>
        <begin position="133"/>
        <end position="155"/>
    </location>
</feature>
<proteinExistence type="inferred from homology"/>
<dbReference type="STRING" id="328396.RU93_GL001941"/>
<feature type="transmembrane region" description="Helical" evidence="7">
    <location>
        <begin position="287"/>
        <end position="306"/>
    </location>
</feature>
<evidence type="ECO:0000256" key="5">
    <source>
        <dbReference type="ARBA" id="ARBA00022989"/>
    </source>
</evidence>
<accession>A0A1L8QT87</accession>
<dbReference type="CDD" id="cd06261">
    <property type="entry name" value="TM_PBP2"/>
    <property type="match status" value="1"/>
</dbReference>
<dbReference type="GO" id="GO:0055085">
    <property type="term" value="P:transmembrane transport"/>
    <property type="evidence" value="ECO:0007669"/>
    <property type="project" value="InterPro"/>
</dbReference>
<keyword evidence="3" id="KW-1003">Cell membrane</keyword>
<feature type="transmembrane region" description="Helical" evidence="7">
    <location>
        <begin position="31"/>
        <end position="53"/>
    </location>
</feature>
<reference evidence="9 10" key="1">
    <citation type="submission" date="2014-12" db="EMBL/GenBank/DDBJ databases">
        <title>Draft genome sequences of 29 type strains of Enterococci.</title>
        <authorList>
            <person name="Zhong Z."/>
            <person name="Sun Z."/>
            <person name="Liu W."/>
            <person name="Zhang W."/>
            <person name="Zhang H."/>
        </authorList>
    </citation>
    <scope>NUCLEOTIDE SEQUENCE [LARGE SCALE GENOMIC DNA]</scope>
    <source>
        <strain evidence="9 10">DSM 17690</strain>
    </source>
</reference>
<feature type="transmembrane region" description="Helical" evidence="7">
    <location>
        <begin position="211"/>
        <end position="236"/>
    </location>
</feature>
<organism evidence="9 10">
    <name type="scientific">Enterococcus aquimarinus</name>
    <dbReference type="NCBI Taxonomy" id="328396"/>
    <lineage>
        <taxon>Bacteria</taxon>
        <taxon>Bacillati</taxon>
        <taxon>Bacillota</taxon>
        <taxon>Bacilli</taxon>
        <taxon>Lactobacillales</taxon>
        <taxon>Enterococcaceae</taxon>
        <taxon>Enterococcus</taxon>
    </lineage>
</organism>
<dbReference type="OrthoDB" id="9771544at2"/>
<comment type="similarity">
    <text evidence="7">Belongs to the binding-protein-dependent transport system permease family.</text>
</comment>
<evidence type="ECO:0000256" key="4">
    <source>
        <dbReference type="ARBA" id="ARBA00022692"/>
    </source>
</evidence>
<dbReference type="PROSITE" id="PS50928">
    <property type="entry name" value="ABC_TM1"/>
    <property type="match status" value="1"/>
</dbReference>
<feature type="domain" description="ABC transmembrane type-1" evidence="8">
    <location>
        <begin position="96"/>
        <end position="306"/>
    </location>
</feature>
<dbReference type="PANTHER" id="PTHR43744:SF6">
    <property type="entry name" value="ABC TRANSPORTER PERMEASE PROTEIN YESQ-RELATED"/>
    <property type="match status" value="1"/>
</dbReference>
<feature type="transmembrane region" description="Helical" evidence="7">
    <location>
        <begin position="167"/>
        <end position="190"/>
    </location>
</feature>
<dbReference type="AlphaFoldDB" id="A0A1L8QT87"/>
<dbReference type="Gene3D" id="1.10.3720.10">
    <property type="entry name" value="MetI-like"/>
    <property type="match status" value="1"/>
</dbReference>
<dbReference type="PANTHER" id="PTHR43744">
    <property type="entry name" value="ABC TRANSPORTER PERMEASE PROTEIN MG189-RELATED-RELATED"/>
    <property type="match status" value="1"/>
</dbReference>
<dbReference type="RefSeq" id="WP_071874744.1">
    <property type="nucleotide sequence ID" value="NZ_JBHSHF010000021.1"/>
</dbReference>
<name>A0A1L8QT87_9ENTE</name>
<evidence type="ECO:0000256" key="1">
    <source>
        <dbReference type="ARBA" id="ARBA00004651"/>
    </source>
</evidence>
<keyword evidence="2 7" id="KW-0813">Transport</keyword>
<evidence type="ECO:0000259" key="8">
    <source>
        <dbReference type="PROSITE" id="PS50928"/>
    </source>
</evidence>
<keyword evidence="10" id="KW-1185">Reference proteome</keyword>
<keyword evidence="5 7" id="KW-1133">Transmembrane helix</keyword>
<feature type="transmembrane region" description="Helical" evidence="7">
    <location>
        <begin position="96"/>
        <end position="121"/>
    </location>
</feature>
<evidence type="ECO:0000256" key="2">
    <source>
        <dbReference type="ARBA" id="ARBA00022448"/>
    </source>
</evidence>
<keyword evidence="4 7" id="KW-0812">Transmembrane</keyword>
<dbReference type="InterPro" id="IPR035906">
    <property type="entry name" value="MetI-like_sf"/>
</dbReference>
<protein>
    <recommendedName>
        <fullName evidence="8">ABC transmembrane type-1 domain-containing protein</fullName>
    </recommendedName>
</protein>
<gene>
    <name evidence="9" type="ORF">RU93_GL001941</name>
</gene>